<dbReference type="Proteomes" id="UP000244069">
    <property type="component" value="Unassembled WGS sequence"/>
</dbReference>
<dbReference type="GO" id="GO:0000160">
    <property type="term" value="P:phosphorelay signal transduction system"/>
    <property type="evidence" value="ECO:0007669"/>
    <property type="project" value="InterPro"/>
</dbReference>
<reference evidence="3 4" key="1">
    <citation type="submission" date="2018-04" db="EMBL/GenBank/DDBJ databases">
        <title>Genomic Encyclopedia of Archaeal and Bacterial Type Strains, Phase II (KMG-II): from individual species to whole genera.</title>
        <authorList>
            <person name="Goeker M."/>
        </authorList>
    </citation>
    <scope>NUCLEOTIDE SEQUENCE [LARGE SCALE GENOMIC DNA]</scope>
    <source>
        <strain evidence="3 4">DSM 29329</strain>
    </source>
</reference>
<dbReference type="AlphaFoldDB" id="A0A2T6AUI3"/>
<dbReference type="Gene3D" id="3.40.50.2300">
    <property type="match status" value="1"/>
</dbReference>
<dbReference type="OrthoDB" id="7857827at2"/>
<evidence type="ECO:0000256" key="1">
    <source>
        <dbReference type="PROSITE-ProRule" id="PRU00169"/>
    </source>
</evidence>
<organism evidence="3 4">
    <name type="scientific">Allosediminivita pacifica</name>
    <dbReference type="NCBI Taxonomy" id="1267769"/>
    <lineage>
        <taxon>Bacteria</taxon>
        <taxon>Pseudomonadati</taxon>
        <taxon>Pseudomonadota</taxon>
        <taxon>Alphaproteobacteria</taxon>
        <taxon>Rhodobacterales</taxon>
        <taxon>Paracoccaceae</taxon>
        <taxon>Allosediminivita</taxon>
    </lineage>
</organism>
<dbReference type="Pfam" id="PF00072">
    <property type="entry name" value="Response_reg"/>
    <property type="match status" value="1"/>
</dbReference>
<dbReference type="SMART" id="SM00448">
    <property type="entry name" value="REC"/>
    <property type="match status" value="1"/>
</dbReference>
<comment type="caution">
    <text evidence="3">The sequence shown here is derived from an EMBL/GenBank/DDBJ whole genome shotgun (WGS) entry which is preliminary data.</text>
</comment>
<keyword evidence="1" id="KW-0597">Phosphoprotein</keyword>
<dbReference type="EMBL" id="QBKN01000012">
    <property type="protein sequence ID" value="PTX47473.1"/>
    <property type="molecule type" value="Genomic_DNA"/>
</dbReference>
<dbReference type="SUPFAM" id="SSF52172">
    <property type="entry name" value="CheY-like"/>
    <property type="match status" value="1"/>
</dbReference>
<proteinExistence type="predicted"/>
<dbReference type="InterPro" id="IPR001789">
    <property type="entry name" value="Sig_transdc_resp-reg_receiver"/>
</dbReference>
<sequence>MSDEGRRSAELTPDIPGTALVVLVLEDDETDRRRLIKFINRAGLQADFHEAQDLEGLAANLSARRFDLIYVDYHLGLATGREALDLIFARPDQEGAIAIMVTSVETPEIMAATIRAGCADYLVKDRIRPESLGQSLINSLERQLLLSSLDCGERRRDRLRQLVRRLDTAMSPPLRLMTCAMLRRTLKLCSDPEVAVTGARAVLESFCLELVAFFERASVVTGLQNEEGAI</sequence>
<evidence type="ECO:0000259" key="2">
    <source>
        <dbReference type="PROSITE" id="PS50110"/>
    </source>
</evidence>
<feature type="domain" description="Response regulatory" evidence="2">
    <location>
        <begin position="21"/>
        <end position="139"/>
    </location>
</feature>
<dbReference type="InterPro" id="IPR011006">
    <property type="entry name" value="CheY-like_superfamily"/>
</dbReference>
<accession>A0A2T6AUI3</accession>
<evidence type="ECO:0000313" key="4">
    <source>
        <dbReference type="Proteomes" id="UP000244069"/>
    </source>
</evidence>
<dbReference type="CDD" id="cd00156">
    <property type="entry name" value="REC"/>
    <property type="match status" value="1"/>
</dbReference>
<dbReference type="PROSITE" id="PS50110">
    <property type="entry name" value="RESPONSE_REGULATORY"/>
    <property type="match status" value="1"/>
</dbReference>
<name>A0A2T6AUI3_9RHOB</name>
<evidence type="ECO:0000313" key="3">
    <source>
        <dbReference type="EMBL" id="PTX47473.1"/>
    </source>
</evidence>
<feature type="modified residue" description="4-aspartylphosphate" evidence="1">
    <location>
        <position position="72"/>
    </location>
</feature>
<protein>
    <submittedName>
        <fullName evidence="3">CheY-like chemotaxis protein</fullName>
    </submittedName>
</protein>
<keyword evidence="4" id="KW-1185">Reference proteome</keyword>
<gene>
    <name evidence="3" type="ORF">C8N44_11297</name>
</gene>
<dbReference type="RefSeq" id="WP_107976505.1">
    <property type="nucleotide sequence ID" value="NZ_BMEZ01000014.1"/>
</dbReference>